<protein>
    <recommendedName>
        <fullName evidence="3 12">Flagellar biosynthetic protein FlhB</fullName>
    </recommendedName>
</protein>
<dbReference type="Gene3D" id="6.10.250.2080">
    <property type="match status" value="1"/>
</dbReference>
<evidence type="ECO:0000313" key="15">
    <source>
        <dbReference type="Proteomes" id="UP000321805"/>
    </source>
</evidence>
<keyword evidence="14" id="KW-0969">Cilium</keyword>
<evidence type="ECO:0000256" key="6">
    <source>
        <dbReference type="ARBA" id="ARBA00022692"/>
    </source>
</evidence>
<feature type="transmembrane region" description="Helical" evidence="12">
    <location>
        <begin position="190"/>
        <end position="208"/>
    </location>
</feature>
<dbReference type="InterPro" id="IPR029025">
    <property type="entry name" value="T3SS_substrate_exporter_C"/>
</dbReference>
<feature type="transmembrane region" description="Helical" evidence="12">
    <location>
        <begin position="29"/>
        <end position="50"/>
    </location>
</feature>
<dbReference type="Pfam" id="PF01312">
    <property type="entry name" value="Bac_export_2"/>
    <property type="match status" value="1"/>
</dbReference>
<evidence type="ECO:0000256" key="11">
    <source>
        <dbReference type="ARBA" id="ARBA00023225"/>
    </source>
</evidence>
<reference evidence="14 15" key="1">
    <citation type="journal article" date="2018" name="J. Microbiol.">
        <title>Baekduia soli gen. nov., sp. nov., a novel bacterium isolated from the soil of Baekdu Mountain and proposal of a novel family name, Baekduiaceae fam. nov.</title>
        <authorList>
            <person name="An D.S."/>
            <person name="Siddiqi M.Z."/>
            <person name="Kim K.H."/>
            <person name="Yu H.S."/>
            <person name="Im W.T."/>
        </authorList>
    </citation>
    <scope>NUCLEOTIDE SEQUENCE [LARGE SCALE GENOMIC DNA]</scope>
    <source>
        <strain evidence="14 15">BR7-21</strain>
    </source>
</reference>
<dbReference type="GO" id="GO:0005886">
    <property type="term" value="C:plasma membrane"/>
    <property type="evidence" value="ECO:0007669"/>
    <property type="project" value="UniProtKB-SubCell"/>
</dbReference>
<feature type="compositionally biased region" description="Basic and acidic residues" evidence="13">
    <location>
        <begin position="1"/>
        <end position="19"/>
    </location>
</feature>
<proteinExistence type="inferred from homology"/>
<dbReference type="SUPFAM" id="SSF160544">
    <property type="entry name" value="EscU C-terminal domain-like"/>
    <property type="match status" value="1"/>
</dbReference>
<keyword evidence="8 12" id="KW-0653">Protein transport</keyword>
<keyword evidence="9 12" id="KW-1133">Transmembrane helix</keyword>
<evidence type="ECO:0000256" key="7">
    <source>
        <dbReference type="ARBA" id="ARBA00022795"/>
    </source>
</evidence>
<keyword evidence="4 12" id="KW-0813">Transport</keyword>
<evidence type="ECO:0000256" key="5">
    <source>
        <dbReference type="ARBA" id="ARBA00022475"/>
    </source>
</evidence>
<organism evidence="14 15">
    <name type="scientific">Baekduia soli</name>
    <dbReference type="NCBI Taxonomy" id="496014"/>
    <lineage>
        <taxon>Bacteria</taxon>
        <taxon>Bacillati</taxon>
        <taxon>Actinomycetota</taxon>
        <taxon>Thermoleophilia</taxon>
        <taxon>Solirubrobacterales</taxon>
        <taxon>Baekduiaceae</taxon>
        <taxon>Baekduia</taxon>
    </lineage>
</organism>
<dbReference type="PANTHER" id="PTHR30531">
    <property type="entry name" value="FLAGELLAR BIOSYNTHETIC PROTEIN FLHB"/>
    <property type="match status" value="1"/>
</dbReference>
<comment type="similarity">
    <text evidence="2 12">Belongs to the type III secretion exporter family.</text>
</comment>
<keyword evidence="14" id="KW-0966">Cell projection</keyword>
<evidence type="ECO:0000256" key="10">
    <source>
        <dbReference type="ARBA" id="ARBA00023136"/>
    </source>
</evidence>
<dbReference type="KEGG" id="bsol:FSW04_04170"/>
<gene>
    <name evidence="12 14" type="primary">flhB</name>
    <name evidence="14" type="ORF">FSW04_04170</name>
</gene>
<dbReference type="InterPro" id="IPR006135">
    <property type="entry name" value="T3SS_substrate_exporter"/>
</dbReference>
<dbReference type="Gene3D" id="3.40.1690.10">
    <property type="entry name" value="secretion proteins EscU"/>
    <property type="match status" value="1"/>
</dbReference>
<keyword evidence="5 12" id="KW-1003">Cell membrane</keyword>
<dbReference type="PRINTS" id="PR00950">
    <property type="entry name" value="TYPE3IMSPROT"/>
</dbReference>
<dbReference type="Proteomes" id="UP000321805">
    <property type="component" value="Chromosome"/>
</dbReference>
<evidence type="ECO:0000256" key="8">
    <source>
        <dbReference type="ARBA" id="ARBA00022927"/>
    </source>
</evidence>
<dbReference type="FunFam" id="3.40.1690.10:FF:000001">
    <property type="entry name" value="Flagellar biosynthetic protein FlhB"/>
    <property type="match status" value="1"/>
</dbReference>
<keyword evidence="6 12" id="KW-0812">Transmembrane</keyword>
<keyword evidence="15" id="KW-1185">Reference proteome</keyword>
<dbReference type="PANTHER" id="PTHR30531:SF12">
    <property type="entry name" value="FLAGELLAR BIOSYNTHETIC PROTEIN FLHB"/>
    <property type="match status" value="1"/>
</dbReference>
<sequence length="354" mass="37874">MAGEKTEKATPKRREEARKKGQVPKSHDLNGAVIMLVGIFTLGLTGPGIAQRLGDGLTSALQAGSGRDPVTISTVGDLFMSSGRSAALALAPVLGACALAAIVISVLQVGIRPKTGALKPDPKRLNPVTGFKNIYGKNSLVELVKNLVKISVVATIVLSAVLPHLGDWAAMVGMSPYQLAGAMAAQVKSIFLRAGLAYLLIGVIDAVYQRFRHEKGMRMDKQEVKEEAKQQDLPPEVRGAIRRRQREAARARMMAAVPEADVIVTNPTHYSVALKYDGASAAPQVIAKGKDIVALRIREIAAEHDIPIVPDPPLARSLHASVEVGEEIPEELFQAVAQILAYVYRVAGRRRLAS</sequence>
<evidence type="ECO:0000256" key="1">
    <source>
        <dbReference type="ARBA" id="ARBA00004651"/>
    </source>
</evidence>
<keyword evidence="14" id="KW-0282">Flagellum</keyword>
<dbReference type="EMBL" id="CP042430">
    <property type="protein sequence ID" value="QEC46863.1"/>
    <property type="molecule type" value="Genomic_DNA"/>
</dbReference>
<keyword evidence="10 12" id="KW-0472">Membrane</keyword>
<keyword evidence="11 12" id="KW-1006">Bacterial flagellum protein export</keyword>
<evidence type="ECO:0000256" key="3">
    <source>
        <dbReference type="ARBA" id="ARBA00021622"/>
    </source>
</evidence>
<evidence type="ECO:0000256" key="2">
    <source>
        <dbReference type="ARBA" id="ARBA00010690"/>
    </source>
</evidence>
<dbReference type="RefSeq" id="WP_146916573.1">
    <property type="nucleotide sequence ID" value="NZ_CP042430.1"/>
</dbReference>
<evidence type="ECO:0000256" key="12">
    <source>
        <dbReference type="RuleBase" id="RU364091"/>
    </source>
</evidence>
<evidence type="ECO:0000256" key="4">
    <source>
        <dbReference type="ARBA" id="ARBA00022448"/>
    </source>
</evidence>
<comment type="function">
    <text evidence="12">Required for formation of the rod structure in the basal body of the flagellar apparatus. Together with FliI and FliH, may constitute the export apparatus of flagellin.</text>
</comment>
<dbReference type="GO" id="GO:0044780">
    <property type="term" value="P:bacterial-type flagellum assembly"/>
    <property type="evidence" value="ECO:0007669"/>
    <property type="project" value="InterPro"/>
</dbReference>
<accession>A0A5B8U1I2</accession>
<dbReference type="OrthoDB" id="9807950at2"/>
<evidence type="ECO:0000256" key="13">
    <source>
        <dbReference type="SAM" id="MobiDB-lite"/>
    </source>
</evidence>
<feature type="region of interest" description="Disordered" evidence="13">
    <location>
        <begin position="1"/>
        <end position="24"/>
    </location>
</feature>
<dbReference type="AlphaFoldDB" id="A0A5B8U1I2"/>
<evidence type="ECO:0000313" key="14">
    <source>
        <dbReference type="EMBL" id="QEC46863.1"/>
    </source>
</evidence>
<dbReference type="InterPro" id="IPR006136">
    <property type="entry name" value="FlhB"/>
</dbReference>
<name>A0A5B8U1I2_9ACTN</name>
<comment type="subcellular location">
    <subcellularLocation>
        <location evidence="1">Cell membrane</location>
        <topology evidence="1">Multi-pass membrane protein</topology>
    </subcellularLocation>
</comment>
<feature type="transmembrane region" description="Helical" evidence="12">
    <location>
        <begin position="147"/>
        <end position="170"/>
    </location>
</feature>
<feature type="transmembrane region" description="Helical" evidence="12">
    <location>
        <begin position="86"/>
        <end position="109"/>
    </location>
</feature>
<dbReference type="NCBIfam" id="TIGR00328">
    <property type="entry name" value="flhB"/>
    <property type="match status" value="1"/>
</dbReference>
<dbReference type="GO" id="GO:0009306">
    <property type="term" value="P:protein secretion"/>
    <property type="evidence" value="ECO:0007669"/>
    <property type="project" value="InterPro"/>
</dbReference>
<keyword evidence="7 12" id="KW-1005">Bacterial flagellum biogenesis</keyword>
<evidence type="ECO:0000256" key="9">
    <source>
        <dbReference type="ARBA" id="ARBA00022989"/>
    </source>
</evidence>